<comment type="similarity">
    <text evidence="1">Belongs to the EndA/NucM nuclease family.</text>
</comment>
<evidence type="ECO:0000259" key="6">
    <source>
        <dbReference type="Pfam" id="PF18962"/>
    </source>
</evidence>
<evidence type="ECO:0000256" key="2">
    <source>
        <dbReference type="ARBA" id="ARBA00022722"/>
    </source>
</evidence>
<keyword evidence="4 8" id="KW-0378">Hydrolase</keyword>
<dbReference type="RefSeq" id="WP_034720170.1">
    <property type="nucleotide sequence ID" value="NZ_FOIX01000003.1"/>
</dbReference>
<accession>A0A448NQ21</accession>
<keyword evidence="3 5" id="KW-0732">Signal</keyword>
<evidence type="ECO:0000313" key="10">
    <source>
        <dbReference type="Proteomes" id="UP000270036"/>
    </source>
</evidence>
<dbReference type="EMBL" id="LR134441">
    <property type="protein sequence ID" value="VEH98657.1"/>
    <property type="molecule type" value="Genomic_DNA"/>
</dbReference>
<dbReference type="GO" id="GO:0004519">
    <property type="term" value="F:endonuclease activity"/>
    <property type="evidence" value="ECO:0007669"/>
    <property type="project" value="UniProtKB-KW"/>
</dbReference>
<keyword evidence="2" id="KW-0540">Nuclease</keyword>
<dbReference type="PANTHER" id="PTHR33607">
    <property type="entry name" value="ENDONUCLEASE-1"/>
    <property type="match status" value="1"/>
</dbReference>
<evidence type="ECO:0000313" key="9">
    <source>
        <dbReference type="Proteomes" id="UP000028349"/>
    </source>
</evidence>
<keyword evidence="9" id="KW-1185">Reference proteome</keyword>
<dbReference type="OrthoDB" id="5485925at2"/>
<protein>
    <submittedName>
        <fullName evidence="7">Endonuclease I</fullName>
    </submittedName>
    <submittedName>
        <fullName evidence="8">Extracellular ribonuclease</fullName>
        <ecNumber evidence="8">3.1.-.-</ecNumber>
    </submittedName>
</protein>
<evidence type="ECO:0000256" key="1">
    <source>
        <dbReference type="ARBA" id="ARBA00006429"/>
    </source>
</evidence>
<dbReference type="InterPro" id="IPR044925">
    <property type="entry name" value="His-Me_finger_sf"/>
</dbReference>
<reference evidence="7 9" key="1">
    <citation type="submission" date="2014-07" db="EMBL/GenBank/DDBJ databases">
        <authorList>
            <person name="Pisani N.G."/>
            <person name="Newman J.D."/>
        </authorList>
    </citation>
    <scope>NUCLEOTIDE SEQUENCE [LARGE SCALE GENOMIC DNA]</scope>
    <source>
        <strain evidence="7 9">LMG 24720</strain>
    </source>
</reference>
<sequence>MKKITTLLLGLLFTLTLAQAPANYYNGTAGLEGPALKTKLSQIITAGAQDKGYAGLYNAYPTTDTDSFYENDGSVLDMYSEDPTGPDPYNYQHGVKKCGDIGANEGGCYNREHIIPQSLFSQNAPMVSDIHHIRPADGKVNGYRSNYPFGVVSNPSRISLNGSKVGTSGSAGYGGTVFEPIDEFKGDIARMVLYFVTRYESKLSTFNTGNLLGGSPFPGLQSWELEVMKTWAANDPVSDWEIVRNNGSYAFQKNRNPFIDNPQWITDIWGAALATSESNAAKTSLILYPNPVKNGELNVKGNDLNKIETAKIFDATGKLVQTISQPFKNGNKLNLKNLPKGVYILYTEQATSKFMVD</sequence>
<reference evidence="8 10" key="2">
    <citation type="submission" date="2018-12" db="EMBL/GenBank/DDBJ databases">
        <authorList>
            <consortium name="Pathogen Informatics"/>
        </authorList>
    </citation>
    <scope>NUCLEOTIDE SEQUENCE [LARGE SCALE GENOMIC DNA]</scope>
    <source>
        <strain evidence="8 10">NCTC13489</strain>
    </source>
</reference>
<dbReference type="InterPro" id="IPR007346">
    <property type="entry name" value="Endonuclease-I"/>
</dbReference>
<dbReference type="InterPro" id="IPR026444">
    <property type="entry name" value="Secre_tail"/>
</dbReference>
<dbReference type="EMBL" id="JPEP01000002">
    <property type="protein sequence ID" value="KEY19228.1"/>
    <property type="molecule type" value="Genomic_DNA"/>
</dbReference>
<dbReference type="NCBIfam" id="TIGR04183">
    <property type="entry name" value="Por_Secre_tail"/>
    <property type="match status" value="1"/>
</dbReference>
<dbReference type="Pfam" id="PF04231">
    <property type="entry name" value="Endonuclease_1"/>
    <property type="match status" value="1"/>
</dbReference>
<dbReference type="KEGG" id="cant:NCTC13489_01078"/>
<evidence type="ECO:0000256" key="3">
    <source>
        <dbReference type="ARBA" id="ARBA00022729"/>
    </source>
</evidence>
<feature type="signal peptide" evidence="5">
    <location>
        <begin position="1"/>
        <end position="20"/>
    </location>
</feature>
<dbReference type="AlphaFoldDB" id="A0A448NQ21"/>
<proteinExistence type="inferred from homology"/>
<name>A0A448NQ21_9FLAO</name>
<keyword evidence="7" id="KW-0255">Endonuclease</keyword>
<gene>
    <name evidence="8" type="primary">bsn_5</name>
    <name evidence="7" type="ORF">HY04_12475</name>
    <name evidence="8" type="ORF">NCTC13489_01078</name>
</gene>
<dbReference type="PANTHER" id="PTHR33607:SF2">
    <property type="entry name" value="ENDONUCLEASE-1"/>
    <property type="match status" value="1"/>
</dbReference>
<organism evidence="8 10">
    <name type="scientific">Kaistella antarctica</name>
    <dbReference type="NCBI Taxonomy" id="266748"/>
    <lineage>
        <taxon>Bacteria</taxon>
        <taxon>Pseudomonadati</taxon>
        <taxon>Bacteroidota</taxon>
        <taxon>Flavobacteriia</taxon>
        <taxon>Flavobacteriales</taxon>
        <taxon>Weeksellaceae</taxon>
        <taxon>Chryseobacterium group</taxon>
        <taxon>Kaistella</taxon>
    </lineage>
</organism>
<evidence type="ECO:0000313" key="7">
    <source>
        <dbReference type="EMBL" id="KEY19228.1"/>
    </source>
</evidence>
<dbReference type="Pfam" id="PF18962">
    <property type="entry name" value="Por_Secre_tail"/>
    <property type="match status" value="1"/>
</dbReference>
<dbReference type="EC" id="3.1.-.-" evidence="8"/>
<feature type="chain" id="PRO_5019440503" evidence="5">
    <location>
        <begin position="21"/>
        <end position="357"/>
    </location>
</feature>
<evidence type="ECO:0000256" key="5">
    <source>
        <dbReference type="SAM" id="SignalP"/>
    </source>
</evidence>
<evidence type="ECO:0000256" key="4">
    <source>
        <dbReference type="ARBA" id="ARBA00022801"/>
    </source>
</evidence>
<dbReference type="STRING" id="266748.HY04_12475"/>
<dbReference type="Proteomes" id="UP000270036">
    <property type="component" value="Chromosome"/>
</dbReference>
<dbReference type="Proteomes" id="UP000028349">
    <property type="component" value="Unassembled WGS sequence"/>
</dbReference>
<dbReference type="SUPFAM" id="SSF54060">
    <property type="entry name" value="His-Me finger endonucleases"/>
    <property type="match status" value="1"/>
</dbReference>
<dbReference type="GO" id="GO:0016787">
    <property type="term" value="F:hydrolase activity"/>
    <property type="evidence" value="ECO:0007669"/>
    <property type="project" value="UniProtKB-KW"/>
</dbReference>
<evidence type="ECO:0000313" key="8">
    <source>
        <dbReference type="EMBL" id="VEH98657.1"/>
    </source>
</evidence>
<feature type="domain" description="Secretion system C-terminal sorting" evidence="6">
    <location>
        <begin position="287"/>
        <end position="352"/>
    </location>
</feature>